<evidence type="ECO:0000313" key="2">
    <source>
        <dbReference type="Proteomes" id="UP000027265"/>
    </source>
</evidence>
<dbReference type="AlphaFoldDB" id="A0A067QAG7"/>
<dbReference type="Proteomes" id="UP000027265">
    <property type="component" value="Unassembled WGS sequence"/>
</dbReference>
<dbReference type="HOGENOM" id="CLU_2223644_0_0_1"/>
<keyword evidence="2" id="KW-1185">Reference proteome</keyword>
<sequence length="106" mass="11947">MAFPFQQEWVSESLMALAQHTPELLAKSDDHDLILAISKFKHLHTLVLWNVITPDTLRALEAAGPALRAVACLYYSYSSEYIYISLHPSGIPRVLHDANASLWKDI</sequence>
<dbReference type="EMBL" id="KL197709">
    <property type="protein sequence ID" value="KDQ63929.1"/>
    <property type="molecule type" value="Genomic_DNA"/>
</dbReference>
<protein>
    <submittedName>
        <fullName evidence="1">Uncharacterized protein</fullName>
    </submittedName>
</protein>
<name>A0A067QAG7_9AGAM</name>
<gene>
    <name evidence="1" type="ORF">JAAARDRAFT_201407</name>
</gene>
<evidence type="ECO:0000313" key="1">
    <source>
        <dbReference type="EMBL" id="KDQ63929.1"/>
    </source>
</evidence>
<organism evidence="1 2">
    <name type="scientific">Jaapia argillacea MUCL 33604</name>
    <dbReference type="NCBI Taxonomy" id="933084"/>
    <lineage>
        <taxon>Eukaryota</taxon>
        <taxon>Fungi</taxon>
        <taxon>Dikarya</taxon>
        <taxon>Basidiomycota</taxon>
        <taxon>Agaricomycotina</taxon>
        <taxon>Agaricomycetes</taxon>
        <taxon>Agaricomycetidae</taxon>
        <taxon>Jaapiales</taxon>
        <taxon>Jaapiaceae</taxon>
        <taxon>Jaapia</taxon>
    </lineage>
</organism>
<reference evidence="2" key="1">
    <citation type="journal article" date="2014" name="Proc. Natl. Acad. Sci. U.S.A.">
        <title>Extensive sampling of basidiomycete genomes demonstrates inadequacy of the white-rot/brown-rot paradigm for wood decay fungi.</title>
        <authorList>
            <person name="Riley R."/>
            <person name="Salamov A.A."/>
            <person name="Brown D.W."/>
            <person name="Nagy L.G."/>
            <person name="Floudas D."/>
            <person name="Held B.W."/>
            <person name="Levasseur A."/>
            <person name="Lombard V."/>
            <person name="Morin E."/>
            <person name="Otillar R."/>
            <person name="Lindquist E.A."/>
            <person name="Sun H."/>
            <person name="LaButti K.M."/>
            <person name="Schmutz J."/>
            <person name="Jabbour D."/>
            <person name="Luo H."/>
            <person name="Baker S.E."/>
            <person name="Pisabarro A.G."/>
            <person name="Walton J.D."/>
            <person name="Blanchette R.A."/>
            <person name="Henrissat B."/>
            <person name="Martin F."/>
            <person name="Cullen D."/>
            <person name="Hibbett D.S."/>
            <person name="Grigoriev I.V."/>
        </authorList>
    </citation>
    <scope>NUCLEOTIDE SEQUENCE [LARGE SCALE GENOMIC DNA]</scope>
    <source>
        <strain evidence="2">MUCL 33604</strain>
    </source>
</reference>
<dbReference type="InParanoid" id="A0A067QAG7"/>
<proteinExistence type="predicted"/>
<accession>A0A067QAG7</accession>